<protein>
    <submittedName>
        <fullName evidence="1">Uncharacterized protein</fullName>
    </submittedName>
</protein>
<name>B4VHQ1_9CYAN</name>
<gene>
    <name evidence="1" type="ORF">MC7420_7105</name>
</gene>
<reference evidence="1 2" key="1">
    <citation type="submission" date="2008-07" db="EMBL/GenBank/DDBJ databases">
        <authorList>
            <person name="Tandeau de Marsac N."/>
            <person name="Ferriera S."/>
            <person name="Johnson J."/>
            <person name="Kravitz S."/>
            <person name="Beeson K."/>
            <person name="Sutton G."/>
            <person name="Rogers Y.-H."/>
            <person name="Friedman R."/>
            <person name="Frazier M."/>
            <person name="Venter J.C."/>
        </authorList>
    </citation>
    <scope>NUCLEOTIDE SEQUENCE [LARGE SCALE GENOMIC DNA]</scope>
    <source>
        <strain evidence="1 2">PCC 7420</strain>
    </source>
</reference>
<dbReference type="HOGENOM" id="CLU_164596_0_0_3"/>
<accession>B4VHQ1</accession>
<keyword evidence="2" id="KW-1185">Reference proteome</keyword>
<dbReference type="Proteomes" id="UP000003835">
    <property type="component" value="Unassembled WGS sequence"/>
</dbReference>
<organism evidence="1 2">
    <name type="scientific">Coleofasciculus chthonoplastes PCC 7420</name>
    <dbReference type="NCBI Taxonomy" id="118168"/>
    <lineage>
        <taxon>Bacteria</taxon>
        <taxon>Bacillati</taxon>
        <taxon>Cyanobacteriota</taxon>
        <taxon>Cyanophyceae</taxon>
        <taxon>Coleofasciculales</taxon>
        <taxon>Coleofasciculaceae</taxon>
        <taxon>Coleofasciculus</taxon>
    </lineage>
</organism>
<dbReference type="EMBL" id="DS989841">
    <property type="protein sequence ID" value="EDX78452.1"/>
    <property type="molecule type" value="Genomic_DNA"/>
</dbReference>
<evidence type="ECO:0000313" key="2">
    <source>
        <dbReference type="Proteomes" id="UP000003835"/>
    </source>
</evidence>
<sequence length="97" mass="10902">MLEKCCLLLSANESYQNAESDLYLLTGLKVGHSTHHRKVNQIELPLPDLKQGLSEISVDGGKIRLRTAEKGEPSFGKNIKQLAYKNLLRSFLSDIYL</sequence>
<evidence type="ECO:0000313" key="1">
    <source>
        <dbReference type="EMBL" id="EDX78452.1"/>
    </source>
</evidence>
<proteinExistence type="predicted"/>
<dbReference type="AlphaFoldDB" id="B4VHQ1"/>
<dbReference type="STRING" id="118168.MC7420_7105"/>